<feature type="region of interest" description="Disordered" evidence="6">
    <location>
        <begin position="446"/>
        <end position="471"/>
    </location>
</feature>
<keyword evidence="3 7" id="KW-1133">Transmembrane helix</keyword>
<feature type="compositionally biased region" description="Polar residues" evidence="6">
    <location>
        <begin position="255"/>
        <end position="271"/>
    </location>
</feature>
<dbReference type="PANTHER" id="PTHR16201">
    <property type="entry name" value="SEVEN TRANSMEMBRANE PROTEIN 1-RELATED"/>
    <property type="match status" value="1"/>
</dbReference>
<sequence>MSLEELWKVGRSLVFDLQSKLGDLEDKEKGNNGTNNNTNNNHDDGDDESLNILINEKMNELNRIVDTCKELFDPLTMRNSSSWTIRIRSLEEDHNTLRQDISSYYRKKQQRIEKLERDKLYQNLRYRNVNSDQATDGFLQESRYLENESNSLNRSNQMTDSIFSTGTGIMEKLNDQRKRLEWKGVQPLDQQEWLLGDITNLTGCLLANQLPQQTATAIYFVMIDLTLFIEYVWYGHKNKSKGKEGKEKEKERLLTSDSLTDFGTNNPQNKGSLSINEDESSSGSTSESVISIKGILGLIGLGSITYFGIFSLTNTFASSTTIGINQRNLLAKSSDNNAREIAGKVIGWISGFMYLSSRIPQIIKNFKRKSTEGLSIQMFLSAILGNLTYAFGIFLRSTKWDFIRPKIPWLVGSIGTCGFDCTIFSQFLYYRKKGLKPKNNAETIETLESDDSETGNTDRISDNNGKIKNEN</sequence>
<keyword evidence="5" id="KW-0175">Coiled coil</keyword>
<feature type="transmembrane region" description="Helical" evidence="7">
    <location>
        <begin position="376"/>
        <end position="395"/>
    </location>
</feature>
<accession>A0ABQ8ZBR4</accession>
<dbReference type="InterPro" id="IPR006603">
    <property type="entry name" value="PQ-loop_rpt"/>
</dbReference>
<evidence type="ECO:0000256" key="7">
    <source>
        <dbReference type="SAM" id="Phobius"/>
    </source>
</evidence>
<reference evidence="8" key="1">
    <citation type="submission" date="2022-08" db="EMBL/GenBank/DDBJ databases">
        <title>Novel sulfate-reducing endosymbionts in the free-living metamonad Anaeramoeba.</title>
        <authorList>
            <person name="Jerlstrom-Hultqvist J."/>
            <person name="Cepicka I."/>
            <person name="Gallot-Lavallee L."/>
            <person name="Salas-Leiva D."/>
            <person name="Curtis B.A."/>
            <person name="Zahonova K."/>
            <person name="Pipaliya S."/>
            <person name="Dacks J."/>
            <person name="Roger A.J."/>
        </authorList>
    </citation>
    <scope>NUCLEOTIDE SEQUENCE</scope>
    <source>
        <strain evidence="8">Schooner1</strain>
    </source>
</reference>
<keyword evidence="2 7" id="KW-0812">Transmembrane</keyword>
<evidence type="ECO:0000313" key="8">
    <source>
        <dbReference type="EMBL" id="KAJ6254311.1"/>
    </source>
</evidence>
<evidence type="ECO:0000313" key="9">
    <source>
        <dbReference type="Proteomes" id="UP001150062"/>
    </source>
</evidence>
<protein>
    <submittedName>
        <fullName evidence="8">Lysosomal amino acid transporter 1</fullName>
    </submittedName>
</protein>
<comment type="subcellular location">
    <subcellularLocation>
        <location evidence="1">Membrane</location>
        <topology evidence="1">Multi-pass membrane protein</topology>
    </subcellularLocation>
</comment>
<dbReference type="EMBL" id="JAOAOG010000023">
    <property type="protein sequence ID" value="KAJ6254311.1"/>
    <property type="molecule type" value="Genomic_DNA"/>
</dbReference>
<evidence type="ECO:0000256" key="4">
    <source>
        <dbReference type="ARBA" id="ARBA00023136"/>
    </source>
</evidence>
<keyword evidence="4 7" id="KW-0472">Membrane</keyword>
<comment type="caution">
    <text evidence="8">The sequence shown here is derived from an EMBL/GenBank/DDBJ whole genome shotgun (WGS) entry which is preliminary data.</text>
</comment>
<feature type="compositionally biased region" description="Basic and acidic residues" evidence="6">
    <location>
        <begin position="459"/>
        <end position="471"/>
    </location>
</feature>
<feature type="transmembrane region" description="Helical" evidence="7">
    <location>
        <begin position="407"/>
        <end position="430"/>
    </location>
</feature>
<feature type="region of interest" description="Disordered" evidence="6">
    <location>
        <begin position="24"/>
        <end position="48"/>
    </location>
</feature>
<feature type="transmembrane region" description="Helical" evidence="7">
    <location>
        <begin position="295"/>
        <end position="317"/>
    </location>
</feature>
<dbReference type="Gene3D" id="1.20.1280.290">
    <property type="match status" value="1"/>
</dbReference>
<feature type="coiled-coil region" evidence="5">
    <location>
        <begin position="87"/>
        <end position="118"/>
    </location>
</feature>
<feature type="region of interest" description="Disordered" evidence="6">
    <location>
        <begin position="239"/>
        <end position="285"/>
    </location>
</feature>
<dbReference type="InterPro" id="IPR051415">
    <property type="entry name" value="LAAT-1"/>
</dbReference>
<keyword evidence="9" id="KW-1185">Reference proteome</keyword>
<dbReference type="Pfam" id="PF04193">
    <property type="entry name" value="PQ-loop"/>
    <property type="match status" value="1"/>
</dbReference>
<evidence type="ECO:0000256" key="6">
    <source>
        <dbReference type="SAM" id="MobiDB-lite"/>
    </source>
</evidence>
<feature type="transmembrane region" description="Helical" evidence="7">
    <location>
        <begin position="217"/>
        <end position="234"/>
    </location>
</feature>
<dbReference type="SMART" id="SM00679">
    <property type="entry name" value="CTNS"/>
    <property type="match status" value="1"/>
</dbReference>
<dbReference type="Proteomes" id="UP001150062">
    <property type="component" value="Unassembled WGS sequence"/>
</dbReference>
<name>A0ABQ8ZBR4_9EUKA</name>
<evidence type="ECO:0000256" key="2">
    <source>
        <dbReference type="ARBA" id="ARBA00022692"/>
    </source>
</evidence>
<evidence type="ECO:0000256" key="3">
    <source>
        <dbReference type="ARBA" id="ARBA00022989"/>
    </source>
</evidence>
<organism evidence="8 9">
    <name type="scientific">Anaeramoeba flamelloides</name>
    <dbReference type="NCBI Taxonomy" id="1746091"/>
    <lineage>
        <taxon>Eukaryota</taxon>
        <taxon>Metamonada</taxon>
        <taxon>Anaeramoebidae</taxon>
        <taxon>Anaeramoeba</taxon>
    </lineage>
</organism>
<feature type="compositionally biased region" description="Basic and acidic residues" evidence="6">
    <location>
        <begin position="241"/>
        <end position="254"/>
    </location>
</feature>
<evidence type="ECO:0000256" key="5">
    <source>
        <dbReference type="SAM" id="Coils"/>
    </source>
</evidence>
<proteinExistence type="predicted"/>
<evidence type="ECO:0000256" key="1">
    <source>
        <dbReference type="ARBA" id="ARBA00004141"/>
    </source>
</evidence>
<dbReference type="PANTHER" id="PTHR16201:SF34">
    <property type="entry name" value="LYSOSOMAL AMINO ACID TRANSPORTER 1"/>
    <property type="match status" value="1"/>
</dbReference>
<feature type="compositionally biased region" description="Low complexity" evidence="6">
    <location>
        <begin position="31"/>
        <end position="40"/>
    </location>
</feature>
<gene>
    <name evidence="8" type="ORF">M0813_12494</name>
</gene>